<dbReference type="EMBL" id="JAYGJQ010000001">
    <property type="protein sequence ID" value="MEA9356284.1"/>
    <property type="molecule type" value="Genomic_DNA"/>
</dbReference>
<evidence type="ECO:0000256" key="8">
    <source>
        <dbReference type="ARBA" id="ARBA00023214"/>
    </source>
</evidence>
<keyword evidence="5" id="KW-0406">Ion transport</keyword>
<comment type="subcellular location">
    <subcellularLocation>
        <location evidence="1">Membrane</location>
        <topology evidence="1">Multi-pass membrane protein</topology>
    </subcellularLocation>
</comment>
<dbReference type="Pfam" id="PF00654">
    <property type="entry name" value="Voltage_CLC"/>
    <property type="match status" value="1"/>
</dbReference>
<feature type="transmembrane region" description="Helical" evidence="10">
    <location>
        <begin position="272"/>
        <end position="291"/>
    </location>
</feature>
<sequence>MKLTITNYFNESILGVKTSKSAIFNGIIIGSLVGLSVAFYDWLLTDMFAMQTKKYIPLHLLGMLPFIGMILTGLIIKQFSVLTTSTADEVVHAFHTTPKSLSLRKSIPKFFASLTTIGFGASAGLEGSSKWLGAAIGLFTQRIINFLKPVLHFDGNLSDAIMTGASAGIAAIFKAPLSGTIMALESPYKKDFAHEPLVQSFIGAVTSYTVFIQFRGSAKFFIINLNYDLRWQDIFICALIGVITGLFSTSFINILKKINLNFTSKLSLMTKYLLGGILLSLIAYIGLYHFGHYVTMFGGNDVINNLLANKYDIDQSFLISILKSLATIITFAFGGVGGLFLPSATIGACIGEVFQLLFHFATPGILPIIGIASFIAASYNGLLFGPVLIAEISGEPSLVVLGIIASTVSYLVSNGVSNSSHQKDHR</sequence>
<keyword evidence="4 10" id="KW-1133">Transmembrane helix</keyword>
<evidence type="ECO:0000256" key="9">
    <source>
        <dbReference type="ARBA" id="ARBA00023303"/>
    </source>
</evidence>
<evidence type="ECO:0000256" key="1">
    <source>
        <dbReference type="ARBA" id="ARBA00004141"/>
    </source>
</evidence>
<evidence type="ECO:0000256" key="7">
    <source>
        <dbReference type="ARBA" id="ARBA00023173"/>
    </source>
</evidence>
<feature type="transmembrane region" description="Helical" evidence="10">
    <location>
        <begin position="55"/>
        <end position="76"/>
    </location>
</feature>
<dbReference type="InterPro" id="IPR014743">
    <property type="entry name" value="Cl-channel_core"/>
</dbReference>
<organism evidence="11 12">
    <name type="scientific">Bacteriovorax antarcticus</name>
    <dbReference type="NCBI Taxonomy" id="3088717"/>
    <lineage>
        <taxon>Bacteria</taxon>
        <taxon>Pseudomonadati</taxon>
        <taxon>Bdellovibrionota</taxon>
        <taxon>Bacteriovoracia</taxon>
        <taxon>Bacteriovoracales</taxon>
        <taxon>Bacteriovoracaceae</taxon>
        <taxon>Bacteriovorax</taxon>
    </lineage>
</organism>
<evidence type="ECO:0000256" key="4">
    <source>
        <dbReference type="ARBA" id="ARBA00022989"/>
    </source>
</evidence>
<feature type="transmembrane region" description="Helical" evidence="10">
    <location>
        <begin position="353"/>
        <end position="377"/>
    </location>
</feature>
<evidence type="ECO:0000313" key="11">
    <source>
        <dbReference type="EMBL" id="MEA9356284.1"/>
    </source>
</evidence>
<keyword evidence="3 10" id="KW-0812">Transmembrane</keyword>
<dbReference type="InterPro" id="IPR001807">
    <property type="entry name" value="ClC"/>
</dbReference>
<dbReference type="CDD" id="cd00400">
    <property type="entry name" value="Voltage_gated_ClC"/>
    <property type="match status" value="1"/>
</dbReference>
<keyword evidence="8" id="KW-0868">Chloride</keyword>
<feature type="transmembrane region" description="Helical" evidence="10">
    <location>
        <begin position="317"/>
        <end position="341"/>
    </location>
</feature>
<keyword evidence="2" id="KW-0813">Transport</keyword>
<feature type="transmembrane region" description="Helical" evidence="10">
    <location>
        <begin position="196"/>
        <end position="214"/>
    </location>
</feature>
<protein>
    <submittedName>
        <fullName evidence="11">Chloride channel protein</fullName>
    </submittedName>
</protein>
<keyword evidence="7" id="KW-0869">Chloride channel</keyword>
<comment type="caution">
    <text evidence="11">The sequence shown here is derived from an EMBL/GenBank/DDBJ whole genome shotgun (WGS) entry which is preliminary data.</text>
</comment>
<evidence type="ECO:0000256" key="10">
    <source>
        <dbReference type="SAM" id="Phobius"/>
    </source>
</evidence>
<reference evidence="11 12" key="1">
    <citation type="submission" date="2023-11" db="EMBL/GenBank/DDBJ databases">
        <title>A Novel Polar Bacteriovorax (B. antarcticus) Isolated from the Biocrust in Antarctica.</title>
        <authorList>
            <person name="Mun W."/>
            <person name="Choi S.Y."/>
            <person name="Mitchell R.J."/>
        </authorList>
    </citation>
    <scope>NUCLEOTIDE SEQUENCE [LARGE SCALE GENOMIC DNA]</scope>
    <source>
        <strain evidence="11 12">PP10</strain>
    </source>
</reference>
<feature type="transmembrane region" description="Helical" evidence="10">
    <location>
        <begin position="22"/>
        <end position="43"/>
    </location>
</feature>
<dbReference type="Proteomes" id="UP001302274">
    <property type="component" value="Unassembled WGS sequence"/>
</dbReference>
<evidence type="ECO:0000256" key="3">
    <source>
        <dbReference type="ARBA" id="ARBA00022692"/>
    </source>
</evidence>
<dbReference type="InterPro" id="IPR050368">
    <property type="entry name" value="ClC-type_chloride_channel"/>
</dbReference>
<evidence type="ECO:0000256" key="5">
    <source>
        <dbReference type="ARBA" id="ARBA00023065"/>
    </source>
</evidence>
<accession>A0ABU5VTA6</accession>
<dbReference type="Gene3D" id="1.10.3080.10">
    <property type="entry name" value="Clc chloride channel"/>
    <property type="match status" value="1"/>
</dbReference>
<evidence type="ECO:0000313" key="12">
    <source>
        <dbReference type="Proteomes" id="UP001302274"/>
    </source>
</evidence>
<keyword evidence="6 10" id="KW-0472">Membrane</keyword>
<evidence type="ECO:0000256" key="6">
    <source>
        <dbReference type="ARBA" id="ARBA00023136"/>
    </source>
</evidence>
<evidence type="ECO:0000256" key="2">
    <source>
        <dbReference type="ARBA" id="ARBA00022448"/>
    </source>
</evidence>
<dbReference type="SUPFAM" id="SSF81340">
    <property type="entry name" value="Clc chloride channel"/>
    <property type="match status" value="1"/>
</dbReference>
<feature type="transmembrane region" description="Helical" evidence="10">
    <location>
        <begin position="397"/>
        <end position="416"/>
    </location>
</feature>
<name>A0ABU5VTA6_9BACT</name>
<dbReference type="RefSeq" id="WP_323575973.1">
    <property type="nucleotide sequence ID" value="NZ_JAYGJQ010000001.1"/>
</dbReference>
<keyword evidence="12" id="KW-1185">Reference proteome</keyword>
<feature type="transmembrane region" description="Helical" evidence="10">
    <location>
        <begin position="234"/>
        <end position="252"/>
    </location>
</feature>
<keyword evidence="9" id="KW-0407">Ion channel</keyword>
<dbReference type="PANTHER" id="PTHR43427:SF6">
    <property type="entry name" value="CHLORIDE CHANNEL PROTEIN CLC-E"/>
    <property type="match status" value="1"/>
</dbReference>
<gene>
    <name evidence="11" type="ORF">SHI21_08725</name>
</gene>
<dbReference type="PANTHER" id="PTHR43427">
    <property type="entry name" value="CHLORIDE CHANNEL PROTEIN CLC-E"/>
    <property type="match status" value="1"/>
</dbReference>
<proteinExistence type="predicted"/>